<comment type="caution">
    <text evidence="2">The sequence shown here is derived from an EMBL/GenBank/DDBJ whole genome shotgun (WGS) entry which is preliminary data.</text>
</comment>
<feature type="domain" description="GH3 middle" evidence="1">
    <location>
        <begin position="363"/>
        <end position="434"/>
    </location>
</feature>
<dbReference type="Pfam" id="PF03321">
    <property type="entry name" value="GH3"/>
    <property type="match status" value="1"/>
</dbReference>
<evidence type="ECO:0000313" key="3">
    <source>
        <dbReference type="Proteomes" id="UP000183567"/>
    </source>
</evidence>
<evidence type="ECO:0000259" key="1">
    <source>
        <dbReference type="Pfam" id="PF23571"/>
    </source>
</evidence>
<reference evidence="2 3" key="1">
    <citation type="submission" date="2016-03" db="EMBL/GenBank/DDBJ databases">
        <title>Comparative genomics of the ectomycorrhizal sister species Rhizopogon vinicolor and Rhizopogon vesiculosus (Basidiomycota: Boletales) reveals a divergence of the mating type B locus.</title>
        <authorList>
            <person name="Mujic A.B."/>
            <person name="Kuo A."/>
            <person name="Tritt A."/>
            <person name="Lipzen A."/>
            <person name="Chen C."/>
            <person name="Johnson J."/>
            <person name="Sharma A."/>
            <person name="Barry K."/>
            <person name="Grigoriev I.V."/>
            <person name="Spatafora J.W."/>
        </authorList>
    </citation>
    <scope>NUCLEOTIDE SEQUENCE [LARGE SCALE GENOMIC DNA]</scope>
    <source>
        <strain evidence="2 3">AM-OR11-056</strain>
    </source>
</reference>
<dbReference type="GO" id="GO:0016881">
    <property type="term" value="F:acid-amino acid ligase activity"/>
    <property type="evidence" value="ECO:0007669"/>
    <property type="project" value="TreeGrafter"/>
</dbReference>
<protein>
    <recommendedName>
        <fullName evidence="1">GH3 middle domain-containing protein</fullName>
    </recommendedName>
</protein>
<accession>A0A1J8PJD1</accession>
<organism evidence="2 3">
    <name type="scientific">Rhizopogon vesiculosus</name>
    <dbReference type="NCBI Taxonomy" id="180088"/>
    <lineage>
        <taxon>Eukaryota</taxon>
        <taxon>Fungi</taxon>
        <taxon>Dikarya</taxon>
        <taxon>Basidiomycota</taxon>
        <taxon>Agaricomycotina</taxon>
        <taxon>Agaricomycetes</taxon>
        <taxon>Agaricomycetidae</taxon>
        <taxon>Boletales</taxon>
        <taxon>Suillineae</taxon>
        <taxon>Rhizopogonaceae</taxon>
        <taxon>Rhizopogon</taxon>
    </lineage>
</organism>
<evidence type="ECO:0000313" key="2">
    <source>
        <dbReference type="EMBL" id="OJA09342.1"/>
    </source>
</evidence>
<dbReference type="PANTHER" id="PTHR31901">
    <property type="entry name" value="GH3 DOMAIN-CONTAINING PROTEIN"/>
    <property type="match status" value="1"/>
</dbReference>
<keyword evidence="3" id="KW-1185">Reference proteome</keyword>
<proteinExistence type="predicted"/>
<name>A0A1J8PJD1_9AGAM</name>
<dbReference type="AlphaFoldDB" id="A0A1J8PJD1"/>
<dbReference type="Proteomes" id="UP000183567">
    <property type="component" value="Unassembled WGS sequence"/>
</dbReference>
<gene>
    <name evidence="2" type="ORF">AZE42_05461</name>
</gene>
<dbReference type="InterPro" id="IPR004993">
    <property type="entry name" value="GH3"/>
</dbReference>
<dbReference type="GO" id="GO:0005737">
    <property type="term" value="C:cytoplasm"/>
    <property type="evidence" value="ECO:0007669"/>
    <property type="project" value="TreeGrafter"/>
</dbReference>
<dbReference type="OrthoDB" id="10004661at2759"/>
<sequence>MMASFFSPPLKSLTPELLIQLKERNEKFLFDIISANCKSKFCQTANELNVFRHAVETLHDDEQGFLQNFRDLVPLTVYDTYQPFVARFFNTPCQESEVIDLFAPGLPFFIAVSSATSGKTPKFFPKYKGTTWSPPVSPVISQSLYTYDIGYKGVLSVLRGYQDIVQKIPIIPASGGLLRVQMGWNPEEDESRMSSKLPGETAPHAVAMVTHHTSFLLLHALFALADHSVETLKVLFCTTLLDMFMYMDRDWPALVGAIEKGIIPEFEHIEHVREHLERHLHANPVRAAELRGIGPPSNTPGWAKRVWPDLKIAFSIGSGTFSSAVPKVKHLLGPDVILQTPGYGSSECVIGVTYPGHLNRFKVLLHDAFIEYLDVTSEEAANKLCAAWEVEPGRHYELVLTTYNGLWRYRLGDVIELVGFAPDDGSPVVRFVERRNTGIKLERALITEVQLVQSICSATPDTIGQVIEFTCFKDARKLPPTVGFFVELAQGLGKYHVTLQGVSLTASFLGTSPYLAKQRLLDALSSANENFRNGYDAGWFGMPTIRVVKPGTFLEYRKWRGQTAAIGTCQVKVPVVMSDTTAQEWIKNRVELEI</sequence>
<dbReference type="Pfam" id="PF23571">
    <property type="entry name" value="GH3_M"/>
    <property type="match status" value="1"/>
</dbReference>
<dbReference type="InterPro" id="IPR055377">
    <property type="entry name" value="GH3_M"/>
</dbReference>
<dbReference type="EMBL" id="LVVM01005957">
    <property type="protein sequence ID" value="OJA09342.1"/>
    <property type="molecule type" value="Genomic_DNA"/>
</dbReference>
<dbReference type="PANTHER" id="PTHR31901:SF9">
    <property type="entry name" value="GH3 DOMAIN-CONTAINING PROTEIN"/>
    <property type="match status" value="1"/>
</dbReference>